<gene>
    <name evidence="3" type="ORF">E5L68_006730</name>
</gene>
<organism evidence="3 4">
    <name type="scientific">Pedobacter helvus</name>
    <dbReference type="NCBI Taxonomy" id="2563444"/>
    <lineage>
        <taxon>Bacteria</taxon>
        <taxon>Pseudomonadati</taxon>
        <taxon>Bacteroidota</taxon>
        <taxon>Sphingobacteriia</taxon>
        <taxon>Sphingobacteriales</taxon>
        <taxon>Sphingobacteriaceae</taxon>
        <taxon>Pedobacter</taxon>
    </lineage>
</organism>
<dbReference type="InterPro" id="IPR050807">
    <property type="entry name" value="TransReg_Diox_bact_type"/>
</dbReference>
<protein>
    <submittedName>
        <fullName evidence="3">Helix-turn-helix domain-containing protein</fullName>
    </submittedName>
</protein>
<dbReference type="Proteomes" id="UP001517367">
    <property type="component" value="Unassembled WGS sequence"/>
</dbReference>
<dbReference type="SUPFAM" id="SSF47413">
    <property type="entry name" value="lambda repressor-like DNA-binding domains"/>
    <property type="match status" value="1"/>
</dbReference>
<proteinExistence type="predicted"/>
<keyword evidence="1" id="KW-0238">DNA-binding</keyword>
<dbReference type="PROSITE" id="PS50943">
    <property type="entry name" value="HTH_CROC1"/>
    <property type="match status" value="1"/>
</dbReference>
<dbReference type="InterPro" id="IPR001387">
    <property type="entry name" value="Cro/C1-type_HTH"/>
</dbReference>
<dbReference type="PANTHER" id="PTHR46797">
    <property type="entry name" value="HTH-TYPE TRANSCRIPTIONAL REGULATOR"/>
    <property type="match status" value="1"/>
</dbReference>
<dbReference type="InterPro" id="IPR010982">
    <property type="entry name" value="Lambda_DNA-bd_dom_sf"/>
</dbReference>
<name>A0ABW9JFA8_9SPHI</name>
<evidence type="ECO:0000256" key="1">
    <source>
        <dbReference type="ARBA" id="ARBA00023125"/>
    </source>
</evidence>
<evidence type="ECO:0000313" key="4">
    <source>
        <dbReference type="Proteomes" id="UP001517367"/>
    </source>
</evidence>
<feature type="domain" description="HTH cro/C1-type" evidence="2">
    <location>
        <begin position="15"/>
        <end position="69"/>
    </location>
</feature>
<reference evidence="3 4" key="1">
    <citation type="submission" date="2024-12" db="EMBL/GenBank/DDBJ databases">
        <authorList>
            <person name="Hu S."/>
        </authorList>
    </citation>
    <scope>NUCLEOTIDE SEQUENCE [LARGE SCALE GENOMIC DNA]</scope>
    <source>
        <strain evidence="3 4">P-25</strain>
    </source>
</reference>
<keyword evidence="4" id="KW-1185">Reference proteome</keyword>
<dbReference type="CDD" id="cd00093">
    <property type="entry name" value="HTH_XRE"/>
    <property type="match status" value="1"/>
</dbReference>
<evidence type="ECO:0000259" key="2">
    <source>
        <dbReference type="PROSITE" id="PS50943"/>
    </source>
</evidence>
<comment type="caution">
    <text evidence="3">The sequence shown here is derived from an EMBL/GenBank/DDBJ whole genome shotgun (WGS) entry which is preliminary data.</text>
</comment>
<sequence length="76" mass="9066">MKTNELNSKNFSDYIRKLRRERHLSQQYMANAMGVSQNTYWLLENGKTKITLEHIQQLADALNLNVRLFLHDFINQ</sequence>
<dbReference type="EMBL" id="SRMP02000009">
    <property type="protein sequence ID" value="MFN0291079.1"/>
    <property type="molecule type" value="Genomic_DNA"/>
</dbReference>
<accession>A0ABW9JFA8</accession>
<evidence type="ECO:0000313" key="3">
    <source>
        <dbReference type="EMBL" id="MFN0291079.1"/>
    </source>
</evidence>
<dbReference type="RefSeq" id="WP_138730291.1">
    <property type="nucleotide sequence ID" value="NZ_SRMP02000009.1"/>
</dbReference>
<dbReference type="Gene3D" id="1.10.260.40">
    <property type="entry name" value="lambda repressor-like DNA-binding domains"/>
    <property type="match status" value="1"/>
</dbReference>
<dbReference type="Pfam" id="PF01381">
    <property type="entry name" value="HTH_3"/>
    <property type="match status" value="1"/>
</dbReference>
<dbReference type="PANTHER" id="PTHR46797:SF1">
    <property type="entry name" value="METHYLPHOSPHONATE SYNTHASE"/>
    <property type="match status" value="1"/>
</dbReference>
<dbReference type="SMART" id="SM00530">
    <property type="entry name" value="HTH_XRE"/>
    <property type="match status" value="1"/>
</dbReference>